<keyword evidence="3" id="KW-1185">Reference proteome</keyword>
<evidence type="ECO:0000313" key="3">
    <source>
        <dbReference type="Proteomes" id="UP000054498"/>
    </source>
</evidence>
<organism evidence="2 3">
    <name type="scientific">Monoraphidium neglectum</name>
    <dbReference type="NCBI Taxonomy" id="145388"/>
    <lineage>
        <taxon>Eukaryota</taxon>
        <taxon>Viridiplantae</taxon>
        <taxon>Chlorophyta</taxon>
        <taxon>core chlorophytes</taxon>
        <taxon>Chlorophyceae</taxon>
        <taxon>CS clade</taxon>
        <taxon>Sphaeropleales</taxon>
        <taxon>Selenastraceae</taxon>
        <taxon>Monoraphidium</taxon>
    </lineage>
</organism>
<feature type="transmembrane region" description="Helical" evidence="1">
    <location>
        <begin position="206"/>
        <end position="227"/>
    </location>
</feature>
<name>A0A0D2JBY4_9CHLO</name>
<dbReference type="AlphaFoldDB" id="A0A0D2JBY4"/>
<keyword evidence="1" id="KW-0812">Transmembrane</keyword>
<sequence length="241" mass="25952">MLEPAWNKLKQELKKELPPDQASLIDQMKLSDAAEGDSLMRQVAQAQLGPLLASVGSDEDPYSFFLDLVKIAACLQLGTAAAVFYTCELGLGLDVGDSFRAVAGLGLGYFARIFIPIEQLVWPVYNDLLQLFSPEAIFDAGPVSPQERSRTLNSLGVTVAAAFLLPRYLLGWAVDDTLQLGPAPALLLARLTPAPRNADQQFPLQIVLPMMLGLLFFDAAFLLALLYKLSALDRGGGSGGD</sequence>
<gene>
    <name evidence="2" type="ORF">MNEG_10756</name>
</gene>
<dbReference type="GeneID" id="25727950"/>
<dbReference type="KEGG" id="mng:MNEG_10756"/>
<dbReference type="RefSeq" id="XP_013896227.1">
    <property type="nucleotide sequence ID" value="XM_014040773.1"/>
</dbReference>
<keyword evidence="1" id="KW-1133">Transmembrane helix</keyword>
<proteinExistence type="predicted"/>
<accession>A0A0D2JBY4</accession>
<dbReference type="EMBL" id="KK102665">
    <property type="protein sequence ID" value="KIY97207.1"/>
    <property type="molecule type" value="Genomic_DNA"/>
</dbReference>
<dbReference type="Proteomes" id="UP000054498">
    <property type="component" value="Unassembled WGS sequence"/>
</dbReference>
<keyword evidence="1" id="KW-0472">Membrane</keyword>
<evidence type="ECO:0000256" key="1">
    <source>
        <dbReference type="SAM" id="Phobius"/>
    </source>
</evidence>
<evidence type="ECO:0000313" key="2">
    <source>
        <dbReference type="EMBL" id="KIY97207.1"/>
    </source>
</evidence>
<dbReference type="OrthoDB" id="532424at2759"/>
<feature type="transmembrane region" description="Helical" evidence="1">
    <location>
        <begin position="152"/>
        <end position="170"/>
    </location>
</feature>
<protein>
    <submittedName>
        <fullName evidence="2">Uncharacterized protein</fullName>
    </submittedName>
</protein>
<reference evidence="2 3" key="1">
    <citation type="journal article" date="2013" name="BMC Genomics">
        <title>Reconstruction of the lipid metabolism for the microalga Monoraphidium neglectum from its genome sequence reveals characteristics suitable for biofuel production.</title>
        <authorList>
            <person name="Bogen C."/>
            <person name="Al-Dilaimi A."/>
            <person name="Albersmeier A."/>
            <person name="Wichmann J."/>
            <person name="Grundmann M."/>
            <person name="Rupp O."/>
            <person name="Lauersen K.J."/>
            <person name="Blifernez-Klassen O."/>
            <person name="Kalinowski J."/>
            <person name="Goesmann A."/>
            <person name="Mussgnug J.H."/>
            <person name="Kruse O."/>
        </authorList>
    </citation>
    <scope>NUCLEOTIDE SEQUENCE [LARGE SCALE GENOMIC DNA]</scope>
    <source>
        <strain evidence="2 3">SAG 48.87</strain>
    </source>
</reference>